<organism evidence="1 2">
    <name type="scientific">Cercospora zeae-maydis SCOH1-5</name>
    <dbReference type="NCBI Taxonomy" id="717836"/>
    <lineage>
        <taxon>Eukaryota</taxon>
        <taxon>Fungi</taxon>
        <taxon>Dikarya</taxon>
        <taxon>Ascomycota</taxon>
        <taxon>Pezizomycotina</taxon>
        <taxon>Dothideomycetes</taxon>
        <taxon>Dothideomycetidae</taxon>
        <taxon>Mycosphaerellales</taxon>
        <taxon>Mycosphaerellaceae</taxon>
        <taxon>Cercospora</taxon>
    </lineage>
</organism>
<accession>A0A6A6F4V0</accession>
<dbReference type="AlphaFoldDB" id="A0A6A6F4V0"/>
<gene>
    <name evidence="1" type="ORF">CERZMDRAFT_87918</name>
</gene>
<dbReference type="OrthoDB" id="5279008at2759"/>
<dbReference type="Gene3D" id="3.80.10.10">
    <property type="entry name" value="Ribonuclease Inhibitor"/>
    <property type="match status" value="1"/>
</dbReference>
<dbReference type="EMBL" id="ML992696">
    <property type="protein sequence ID" value="KAF2208189.1"/>
    <property type="molecule type" value="Genomic_DNA"/>
</dbReference>
<evidence type="ECO:0000313" key="2">
    <source>
        <dbReference type="Proteomes" id="UP000799539"/>
    </source>
</evidence>
<dbReference type="InterPro" id="IPR032675">
    <property type="entry name" value="LRR_dom_sf"/>
</dbReference>
<protein>
    <recommendedName>
        <fullName evidence="3">F-box domain-containing protein</fullName>
    </recommendedName>
</protein>
<keyword evidence="2" id="KW-1185">Reference proteome</keyword>
<sequence>MAKRRAKRANVGRNTHKTNKLNHQQSEKVLIADGSTAVTAVNTKNFLGNVAAELHIAIAEECDDKELLSLRRACRKSAEDTSDVFAKRFFATARHCLTADSIKKLCDITGITWIARHIETLDIDISRRHLDQIMKGKSQEEQVQIRAKRVKDLKRLTEALQRLSTLGAGSILVLHAFHSTVDFHCVGTALLRSNHAPRKLRVELVAVDGTSMINSPTLSSEDLGRFGRVWRRLETLDLDLPYVYDFFASKHPIMQLVRVIHSASSLKSLSVKADGFPGVASFYKTLGATHLRTLEMKDEELSTAELIKILEHYRHSLRKLSLSNVTLDRPDGWCAVLQKIRDDMQLEQLSVREVDHHESGIPYRFGAERAREFSLNLQPSAMSERLTELLVVAPFSD</sequence>
<proteinExistence type="predicted"/>
<evidence type="ECO:0000313" key="1">
    <source>
        <dbReference type="EMBL" id="KAF2208189.1"/>
    </source>
</evidence>
<name>A0A6A6F4V0_9PEZI</name>
<evidence type="ECO:0008006" key="3">
    <source>
        <dbReference type="Google" id="ProtNLM"/>
    </source>
</evidence>
<reference evidence="1" key="1">
    <citation type="journal article" date="2020" name="Stud. Mycol.">
        <title>101 Dothideomycetes genomes: a test case for predicting lifestyles and emergence of pathogens.</title>
        <authorList>
            <person name="Haridas S."/>
            <person name="Albert R."/>
            <person name="Binder M."/>
            <person name="Bloem J."/>
            <person name="Labutti K."/>
            <person name="Salamov A."/>
            <person name="Andreopoulos B."/>
            <person name="Baker S."/>
            <person name="Barry K."/>
            <person name="Bills G."/>
            <person name="Bluhm B."/>
            <person name="Cannon C."/>
            <person name="Castanera R."/>
            <person name="Culley D."/>
            <person name="Daum C."/>
            <person name="Ezra D."/>
            <person name="Gonzalez J."/>
            <person name="Henrissat B."/>
            <person name="Kuo A."/>
            <person name="Liang C."/>
            <person name="Lipzen A."/>
            <person name="Lutzoni F."/>
            <person name="Magnuson J."/>
            <person name="Mondo S."/>
            <person name="Nolan M."/>
            <person name="Ohm R."/>
            <person name="Pangilinan J."/>
            <person name="Park H.-J."/>
            <person name="Ramirez L."/>
            <person name="Alfaro M."/>
            <person name="Sun H."/>
            <person name="Tritt A."/>
            <person name="Yoshinaga Y."/>
            <person name="Zwiers L.-H."/>
            <person name="Turgeon B."/>
            <person name="Goodwin S."/>
            <person name="Spatafora J."/>
            <person name="Crous P."/>
            <person name="Grigoriev I."/>
        </authorList>
    </citation>
    <scope>NUCLEOTIDE SEQUENCE</scope>
    <source>
        <strain evidence="1">SCOH1-5</strain>
    </source>
</reference>
<dbReference type="Proteomes" id="UP000799539">
    <property type="component" value="Unassembled WGS sequence"/>
</dbReference>